<keyword evidence="4 8" id="KW-0732">Signal</keyword>
<keyword evidence="11" id="KW-1185">Reference proteome</keyword>
<dbReference type="Proteomes" id="UP000198666">
    <property type="component" value="Unassembled WGS sequence"/>
</dbReference>
<accession>A0A1G6PF53</accession>
<dbReference type="InterPro" id="IPR030678">
    <property type="entry name" value="Peptide/Ni-bd"/>
</dbReference>
<evidence type="ECO:0000259" key="9">
    <source>
        <dbReference type="Pfam" id="PF00496"/>
    </source>
</evidence>
<dbReference type="PANTHER" id="PTHR30290:SF10">
    <property type="entry name" value="PERIPLASMIC OLIGOPEPTIDE-BINDING PROTEIN-RELATED"/>
    <property type="match status" value="1"/>
</dbReference>
<sequence>MRKTNWLLLALVLVLSSFLAACSGGSSGSGGSGGDGGSGDSAEGSANGEQVFNLLIGDEIPSMDSSLAKDQYGIQWTSEIQEGLYRLAEDGSLAEGIATGDPEVSEDGMTWTFTLRDNAEWENGDPVTAHDFVYAWQRAINPDTGSEYGPYMMGDVIKNATAINQGEMDVEELGVKAVDDYTLEVTLDHPIPYFESLTTFPTFMPLNQKFVEEQGENYALEADNLLSNGPFKMTEWKHGSTMKFEKNDTYWDAENVQLEEINLQVSKDIATGVNLYDTGEVDRAPLTAEFVDSRINDPGYVAIPDMASWYLKLNQNRVGEETPLANINARKAVAQAIDKEGLVNVVLNDGSIVSNGLMPTDFVKGPDGTDFREQNGDLLTYDLEAAKESWTKAKEELGQDEITLEILTGDTDSSTQIVDYIKEQLETNLEGLTIKTMQVPFQQRLDLDTAGDFDIQVSGWGPDYMDPNSFMNLFVTDGENNRMAFSNKEYDSLVEQAGGENATNPEARWQNFLDAEKILLEEAAIAPLWQDGNAFLWSPKVKGVFPNPAGNDFEYKWAYADNAAAESAE</sequence>
<proteinExistence type="inferred from homology"/>
<evidence type="ECO:0000256" key="7">
    <source>
        <dbReference type="ARBA" id="ARBA00023288"/>
    </source>
</evidence>
<evidence type="ECO:0000313" key="10">
    <source>
        <dbReference type="EMBL" id="SDC78850.1"/>
    </source>
</evidence>
<dbReference type="GO" id="GO:0015833">
    <property type="term" value="P:peptide transport"/>
    <property type="evidence" value="ECO:0007669"/>
    <property type="project" value="UniProtKB-KW"/>
</dbReference>
<dbReference type="Gene3D" id="3.40.190.10">
    <property type="entry name" value="Periplasmic binding protein-like II"/>
    <property type="match status" value="1"/>
</dbReference>
<reference evidence="11" key="1">
    <citation type="submission" date="2016-10" db="EMBL/GenBank/DDBJ databases">
        <authorList>
            <person name="Varghese N."/>
            <person name="Submissions S."/>
        </authorList>
    </citation>
    <scope>NUCLEOTIDE SEQUENCE [LARGE SCALE GENOMIC DNA]</scope>
    <source>
        <strain evidence="11">DSM 21620</strain>
    </source>
</reference>
<evidence type="ECO:0000256" key="3">
    <source>
        <dbReference type="ARBA" id="ARBA00022448"/>
    </source>
</evidence>
<dbReference type="PIRSF" id="PIRSF002741">
    <property type="entry name" value="MppA"/>
    <property type="match status" value="1"/>
</dbReference>
<keyword evidence="5" id="KW-0653">Protein transport</keyword>
<dbReference type="Gene3D" id="3.10.105.10">
    <property type="entry name" value="Dipeptide-binding Protein, Domain 3"/>
    <property type="match status" value="1"/>
</dbReference>
<comment type="similarity">
    <text evidence="2">Belongs to the bacterial solute-binding protein 5 family.</text>
</comment>
<evidence type="ECO:0000256" key="5">
    <source>
        <dbReference type="ARBA" id="ARBA00022856"/>
    </source>
</evidence>
<keyword evidence="3" id="KW-0813">Transport</keyword>
<keyword evidence="5" id="KW-0571">Peptide transport</keyword>
<feature type="chain" id="PRO_5039212594" evidence="8">
    <location>
        <begin position="22"/>
        <end position="569"/>
    </location>
</feature>
<name>A0A1G6PF53_9BACI</name>
<dbReference type="FunFam" id="3.90.76.10:FF:000001">
    <property type="entry name" value="Oligopeptide ABC transporter substrate-binding protein"/>
    <property type="match status" value="1"/>
</dbReference>
<evidence type="ECO:0000313" key="11">
    <source>
        <dbReference type="Proteomes" id="UP000198666"/>
    </source>
</evidence>
<keyword evidence="7" id="KW-0449">Lipoprotein</keyword>
<dbReference type="InterPro" id="IPR000914">
    <property type="entry name" value="SBP_5_dom"/>
</dbReference>
<protein>
    <submittedName>
        <fullName evidence="10">Oligopeptide transport system substrate-binding protein</fullName>
    </submittedName>
</protein>
<dbReference type="EMBL" id="FMZB01000004">
    <property type="protein sequence ID" value="SDC78850.1"/>
    <property type="molecule type" value="Genomic_DNA"/>
</dbReference>
<dbReference type="InterPro" id="IPR039424">
    <property type="entry name" value="SBP_5"/>
</dbReference>
<dbReference type="STRING" id="361279.SAMN05421663_104112"/>
<dbReference type="Pfam" id="PF00496">
    <property type="entry name" value="SBP_bac_5"/>
    <property type="match status" value="1"/>
</dbReference>
<feature type="signal peptide" evidence="8">
    <location>
        <begin position="1"/>
        <end position="21"/>
    </location>
</feature>
<dbReference type="GO" id="GO:0030288">
    <property type="term" value="C:outer membrane-bounded periplasmic space"/>
    <property type="evidence" value="ECO:0007669"/>
    <property type="project" value="UniProtKB-ARBA"/>
</dbReference>
<dbReference type="AlphaFoldDB" id="A0A1G6PF53"/>
<dbReference type="FunFam" id="3.10.105.10:FF:000001">
    <property type="entry name" value="Oligopeptide ABC transporter, oligopeptide-binding protein"/>
    <property type="match status" value="1"/>
</dbReference>
<comment type="subcellular location">
    <subcellularLocation>
        <location evidence="1">Cell membrane</location>
        <topology evidence="1">Lipid-anchor</topology>
    </subcellularLocation>
</comment>
<dbReference type="PROSITE" id="PS51257">
    <property type="entry name" value="PROKAR_LIPOPROTEIN"/>
    <property type="match status" value="1"/>
</dbReference>
<organism evidence="10 11">
    <name type="scientific">Terribacillus halophilus</name>
    <dbReference type="NCBI Taxonomy" id="361279"/>
    <lineage>
        <taxon>Bacteria</taxon>
        <taxon>Bacillati</taxon>
        <taxon>Bacillota</taxon>
        <taxon>Bacilli</taxon>
        <taxon>Bacillales</taxon>
        <taxon>Bacillaceae</taxon>
        <taxon>Terribacillus</taxon>
    </lineage>
</organism>
<dbReference type="RefSeq" id="WP_093726910.1">
    <property type="nucleotide sequence ID" value="NZ_FMZB01000004.1"/>
</dbReference>
<keyword evidence="6" id="KW-0564">Palmitate</keyword>
<evidence type="ECO:0000256" key="2">
    <source>
        <dbReference type="ARBA" id="ARBA00005695"/>
    </source>
</evidence>
<dbReference type="OrthoDB" id="9801912at2"/>
<dbReference type="GO" id="GO:0043190">
    <property type="term" value="C:ATP-binding cassette (ABC) transporter complex"/>
    <property type="evidence" value="ECO:0007669"/>
    <property type="project" value="InterPro"/>
</dbReference>
<gene>
    <name evidence="10" type="ORF">SAMN05421663_104112</name>
</gene>
<dbReference type="GO" id="GO:1904680">
    <property type="term" value="F:peptide transmembrane transporter activity"/>
    <property type="evidence" value="ECO:0007669"/>
    <property type="project" value="TreeGrafter"/>
</dbReference>
<evidence type="ECO:0000256" key="6">
    <source>
        <dbReference type="ARBA" id="ARBA00023139"/>
    </source>
</evidence>
<dbReference type="CDD" id="cd08504">
    <property type="entry name" value="PBP2_OppA"/>
    <property type="match status" value="1"/>
</dbReference>
<dbReference type="PANTHER" id="PTHR30290">
    <property type="entry name" value="PERIPLASMIC BINDING COMPONENT OF ABC TRANSPORTER"/>
    <property type="match status" value="1"/>
</dbReference>
<evidence type="ECO:0000256" key="4">
    <source>
        <dbReference type="ARBA" id="ARBA00022729"/>
    </source>
</evidence>
<feature type="domain" description="Solute-binding protein family 5" evidence="9">
    <location>
        <begin position="95"/>
        <end position="481"/>
    </location>
</feature>
<evidence type="ECO:0000256" key="8">
    <source>
        <dbReference type="SAM" id="SignalP"/>
    </source>
</evidence>
<dbReference type="Gene3D" id="3.90.76.10">
    <property type="entry name" value="Dipeptide-binding Protein, Domain 1"/>
    <property type="match status" value="1"/>
</dbReference>
<evidence type="ECO:0000256" key="1">
    <source>
        <dbReference type="ARBA" id="ARBA00004193"/>
    </source>
</evidence>
<dbReference type="SUPFAM" id="SSF53850">
    <property type="entry name" value="Periplasmic binding protein-like II"/>
    <property type="match status" value="1"/>
</dbReference>